<dbReference type="PATRIC" id="fig|582.24.peg.47"/>
<dbReference type="AlphaFoldDB" id="A0A0D8LDU0"/>
<keyword evidence="1" id="KW-0732">Signal</keyword>
<dbReference type="Gene3D" id="3.40.50.1980">
    <property type="entry name" value="Nitrogenase molybdenum iron protein domain"/>
    <property type="match status" value="2"/>
</dbReference>
<feature type="chain" id="PRO_5002332408" evidence="1">
    <location>
        <begin position="23"/>
        <end position="330"/>
    </location>
</feature>
<evidence type="ECO:0000313" key="3">
    <source>
        <dbReference type="EMBL" id="KJF79286.1"/>
    </source>
</evidence>
<dbReference type="SUPFAM" id="SSF53807">
    <property type="entry name" value="Helical backbone' metal receptor"/>
    <property type="match status" value="1"/>
</dbReference>
<feature type="domain" description="Fe/B12 periplasmic-binding" evidence="2">
    <location>
        <begin position="31"/>
        <end position="296"/>
    </location>
</feature>
<dbReference type="Pfam" id="PF01497">
    <property type="entry name" value="Peripla_BP_2"/>
    <property type="match status" value="1"/>
</dbReference>
<proteinExistence type="predicted"/>
<comment type="caution">
    <text evidence="3">The sequence shown here is derived from an EMBL/GenBank/DDBJ whole genome shotgun (WGS) entry which is preliminary data.</text>
</comment>
<dbReference type="EMBL" id="JZSH01000001">
    <property type="protein sequence ID" value="KJF79286.1"/>
    <property type="molecule type" value="Genomic_DNA"/>
</dbReference>
<protein>
    <submittedName>
        <fullName evidence="3">ABC transporter substrate-binding protein</fullName>
    </submittedName>
</protein>
<dbReference type="PROSITE" id="PS50983">
    <property type="entry name" value="FE_B12_PBP"/>
    <property type="match status" value="1"/>
</dbReference>
<dbReference type="Proteomes" id="UP000032582">
    <property type="component" value="Unassembled WGS sequence"/>
</dbReference>
<evidence type="ECO:0000256" key="1">
    <source>
        <dbReference type="SAM" id="SignalP"/>
    </source>
</evidence>
<reference evidence="3 4" key="1">
    <citation type="submission" date="2015-02" db="EMBL/GenBank/DDBJ databases">
        <title>Whole genome shotgun sequencing of cultured foodborne pathogen.</title>
        <authorList>
            <person name="Timme R."/>
            <person name="Allard M.W."/>
            <person name="Strain E."/>
            <person name="Evans P.S."/>
            <person name="Brown E."/>
        </authorList>
    </citation>
    <scope>NUCLEOTIDE SEQUENCE [LARGE SCALE GENOMIC DNA]</scope>
    <source>
        <strain evidence="3 4">GCSL-TSO-24</strain>
    </source>
</reference>
<feature type="signal peptide" evidence="1">
    <location>
        <begin position="1"/>
        <end position="22"/>
    </location>
</feature>
<sequence>MRHYLSALCLLFVSTCVFSVPAETPPEPALRIATPWPAQNAIIMMLGYGGNITGTSRVAKQIPLFRQMLPQIDNVPVIGTTGGNELNIEQILSLRTDILFIHDGIRVPQQEVLAQAGVRVLAFKANSMDALRERVKLTGEALGPDAAEKAAQYERYFRDNIRRVQERLKKVPASARLRVYHSMGNPLYTSGRPSLNQDWMDLAGAVNVAENWFPAHSSANGEVSSEQIIAADPQVIIAMNRRDAEVIQQSPQWQSIDAVRNGRVYTNPRGMFWWCRETSEEALQFLWLATVLYPDAFADIDMRNETAAFYQEFYGITLTPQQITDILQPE</sequence>
<accession>A0A0D8LDU0</accession>
<dbReference type="CDD" id="cd01142">
    <property type="entry name" value="TroA_e"/>
    <property type="match status" value="1"/>
</dbReference>
<evidence type="ECO:0000313" key="4">
    <source>
        <dbReference type="Proteomes" id="UP000032582"/>
    </source>
</evidence>
<dbReference type="PANTHER" id="PTHR30535">
    <property type="entry name" value="VITAMIN B12-BINDING PROTEIN"/>
    <property type="match status" value="1"/>
</dbReference>
<evidence type="ECO:0000259" key="2">
    <source>
        <dbReference type="PROSITE" id="PS50983"/>
    </source>
</evidence>
<dbReference type="InterPro" id="IPR002491">
    <property type="entry name" value="ABC_transptr_periplasmic_BD"/>
</dbReference>
<organism evidence="3 4">
    <name type="scientific">Morganella morganii</name>
    <name type="common">Proteus morganii</name>
    <dbReference type="NCBI Taxonomy" id="582"/>
    <lineage>
        <taxon>Bacteria</taxon>
        <taxon>Pseudomonadati</taxon>
        <taxon>Pseudomonadota</taxon>
        <taxon>Gammaproteobacteria</taxon>
        <taxon>Enterobacterales</taxon>
        <taxon>Morganellaceae</taxon>
        <taxon>Morganella</taxon>
    </lineage>
</organism>
<name>A0A0D8LDU0_MORMO</name>
<gene>
    <name evidence="3" type="ORF">UA45_00160</name>
</gene>
<dbReference type="InterPro" id="IPR050902">
    <property type="entry name" value="ABC_Transporter_SBP"/>
</dbReference>
<dbReference type="Gene3D" id="1.20.58.2180">
    <property type="match status" value="1"/>
</dbReference>
<dbReference type="PANTHER" id="PTHR30535:SF34">
    <property type="entry name" value="MOLYBDATE-BINDING PROTEIN MOLA"/>
    <property type="match status" value="1"/>
</dbReference>